<dbReference type="EMBL" id="JAWDJX010000054">
    <property type="protein sequence ID" value="KAK3047967.1"/>
    <property type="molecule type" value="Genomic_DNA"/>
</dbReference>
<proteinExistence type="predicted"/>
<comment type="caution">
    <text evidence="2">The sequence shown here is derived from an EMBL/GenBank/DDBJ whole genome shotgun (WGS) entry which is preliminary data.</text>
</comment>
<reference evidence="2" key="1">
    <citation type="submission" date="2023-04" db="EMBL/GenBank/DDBJ databases">
        <title>Black Yeasts Isolated from many extreme environments.</title>
        <authorList>
            <person name="Coleine C."/>
            <person name="Stajich J.E."/>
            <person name="Selbmann L."/>
        </authorList>
    </citation>
    <scope>NUCLEOTIDE SEQUENCE</scope>
    <source>
        <strain evidence="2">CCFEE 5312</strain>
    </source>
</reference>
<gene>
    <name evidence="2" type="ORF">LTR09_010642</name>
</gene>
<evidence type="ECO:0000313" key="2">
    <source>
        <dbReference type="EMBL" id="KAK3047967.1"/>
    </source>
</evidence>
<evidence type="ECO:0000256" key="1">
    <source>
        <dbReference type="SAM" id="Phobius"/>
    </source>
</evidence>
<accession>A0AAJ0D779</accession>
<dbReference type="Proteomes" id="UP001271007">
    <property type="component" value="Unassembled WGS sequence"/>
</dbReference>
<keyword evidence="1" id="KW-1133">Transmembrane helix</keyword>
<feature type="transmembrane region" description="Helical" evidence="1">
    <location>
        <begin position="209"/>
        <end position="227"/>
    </location>
</feature>
<keyword evidence="1" id="KW-0472">Membrane</keyword>
<keyword evidence="3" id="KW-1185">Reference proteome</keyword>
<sequence length="230" mass="24202">MASIDRPHGTTLAALKGLAITSSLLTAGQLTTISLTLPCLYPAAQTSHRLAAQQFASLYRTAKTTGPPVEILTTLICSGLAYVGYTTNRAGLGWKLWAVAAGAMVSVIPWTVGMMEAPSYKLLWVSEVASSATTTKLPSVKVTDADRAAGGYMEAGGQLGVPGGKAGNRNGAITPMEEFEPFEDAVMDQTEYEQLKVIKLLKKYNGLNMVRVVGPLAAGVLGLWAALVDQ</sequence>
<evidence type="ECO:0000313" key="3">
    <source>
        <dbReference type="Proteomes" id="UP001271007"/>
    </source>
</evidence>
<keyword evidence="1" id="KW-0812">Transmembrane</keyword>
<name>A0AAJ0D779_9PEZI</name>
<protein>
    <submittedName>
        <fullName evidence="2">Uncharacterized protein</fullName>
    </submittedName>
</protein>
<feature type="transmembrane region" description="Helical" evidence="1">
    <location>
        <begin position="92"/>
        <end position="112"/>
    </location>
</feature>
<dbReference type="AlphaFoldDB" id="A0AAJ0D779"/>
<organism evidence="2 3">
    <name type="scientific">Extremus antarcticus</name>
    <dbReference type="NCBI Taxonomy" id="702011"/>
    <lineage>
        <taxon>Eukaryota</taxon>
        <taxon>Fungi</taxon>
        <taxon>Dikarya</taxon>
        <taxon>Ascomycota</taxon>
        <taxon>Pezizomycotina</taxon>
        <taxon>Dothideomycetes</taxon>
        <taxon>Dothideomycetidae</taxon>
        <taxon>Mycosphaerellales</taxon>
        <taxon>Extremaceae</taxon>
        <taxon>Extremus</taxon>
    </lineage>
</organism>